<sequence>MNLMHRLVIAAGTLALAACASLSPAQREHSARIVAAARPTVVDCTALNKCAQPSPLRDLATRALTESTSEQPRHYALIIERGPDAMLARINLIRAATTRIDLQTYIFDEDDAGQLVLDELLAAARRGVQVRVLLDQLSALKRVETLAALAGAHANLEVRIYNPVLHRARINYPQYALAAACCWRKLNQRMHSKMLLVDSAVGISGGRNYQDDYYDWNDQFNFRDRDLLVAGPAAATMDAAFVTFWNDRRSVPVEYLTDVGKRLIKGGVPTLAPPVFERPERAAAMRRDAADAAVVSERLVSAAMPVGQVHYLSDTPTKQRSAGREHEWSSDTLRQLIETAHSEVILQTPYLVMSKPAQAMFRRMHERERSQRPRVTVSTNSLAATDAFIAYALSYKYKRRYLREFGFDIYEYKPFPLDSPIDVAATGAELPELSDDEQGPSEALALPGPGSGSAPESGTSTTYTRRGRDSDSRSVVYRPYRTPLSREDTAKRYARRRANEPVPLRRAGVRVGLHAKSIVIDERIGVIGTHNFDPRGDNYNTESALVIEDPAFAHALAESIRRDTRPENAWAIAARDKPSMFSGLEYSIGKMSETMPIFDLWPMRYATSYEFVPGPDCPVPLRRNDPRFRACYRPVGDFPEVDVGLKSLSTRMFTAFGAGLAPIL</sequence>
<evidence type="ECO:0000256" key="1">
    <source>
        <dbReference type="SAM" id="MobiDB-lite"/>
    </source>
</evidence>
<feature type="region of interest" description="Disordered" evidence="1">
    <location>
        <begin position="432"/>
        <end position="481"/>
    </location>
</feature>
<name>A0ABU1VRN0_9GAMM</name>
<dbReference type="SMART" id="SM00155">
    <property type="entry name" value="PLDc"/>
    <property type="match status" value="2"/>
</dbReference>
<dbReference type="PANTHER" id="PTHR21248:SF12">
    <property type="entry name" value="CARDIOLIPIN SYNTHASE C"/>
    <property type="match status" value="1"/>
</dbReference>
<gene>
    <name evidence="4" type="ORF">J2X04_002532</name>
</gene>
<keyword evidence="2" id="KW-0732">Signal</keyword>
<feature type="signal peptide" evidence="2">
    <location>
        <begin position="1"/>
        <end position="20"/>
    </location>
</feature>
<dbReference type="PROSITE" id="PS50035">
    <property type="entry name" value="PLD"/>
    <property type="match status" value="2"/>
</dbReference>
<evidence type="ECO:0000313" key="5">
    <source>
        <dbReference type="Proteomes" id="UP001267878"/>
    </source>
</evidence>
<dbReference type="InterPro" id="IPR025202">
    <property type="entry name" value="PLD-like_dom"/>
</dbReference>
<accession>A0ABU1VRN0</accession>
<dbReference type="Pfam" id="PF13091">
    <property type="entry name" value="PLDc_2"/>
    <property type="match status" value="2"/>
</dbReference>
<comment type="caution">
    <text evidence="4">The sequence shown here is derived from an EMBL/GenBank/DDBJ whole genome shotgun (WGS) entry which is preliminary data.</text>
</comment>
<dbReference type="EMBL" id="JAVDVW010000002">
    <property type="protein sequence ID" value="MDR7100151.1"/>
    <property type="molecule type" value="Genomic_DNA"/>
</dbReference>
<protein>
    <submittedName>
        <fullName evidence="4">Phosphatidylserine/phosphatidylglycerophosphate/ cardiolipin synthase-like enzyme</fullName>
    </submittedName>
</protein>
<dbReference type="CDD" id="cd09113">
    <property type="entry name" value="PLDc_ymdC_like_2"/>
    <property type="match status" value="1"/>
</dbReference>
<dbReference type="SUPFAM" id="SSF56024">
    <property type="entry name" value="Phospholipase D/nuclease"/>
    <property type="match status" value="2"/>
</dbReference>
<dbReference type="Proteomes" id="UP001267878">
    <property type="component" value="Unassembled WGS sequence"/>
</dbReference>
<feature type="chain" id="PRO_5047258107" evidence="2">
    <location>
        <begin position="21"/>
        <end position="664"/>
    </location>
</feature>
<dbReference type="RefSeq" id="WP_310054759.1">
    <property type="nucleotide sequence ID" value="NZ_JAVDVW010000002.1"/>
</dbReference>
<feature type="domain" description="PLD phosphodiesterase" evidence="3">
    <location>
        <begin position="186"/>
        <end position="213"/>
    </location>
</feature>
<evidence type="ECO:0000256" key="2">
    <source>
        <dbReference type="SAM" id="SignalP"/>
    </source>
</evidence>
<dbReference type="InterPro" id="IPR001736">
    <property type="entry name" value="PLipase_D/transphosphatidylase"/>
</dbReference>
<proteinExistence type="predicted"/>
<feature type="domain" description="PLD phosphodiesterase" evidence="3">
    <location>
        <begin position="509"/>
        <end position="536"/>
    </location>
</feature>
<evidence type="ECO:0000259" key="3">
    <source>
        <dbReference type="PROSITE" id="PS50035"/>
    </source>
</evidence>
<dbReference type="Gene3D" id="3.30.870.10">
    <property type="entry name" value="Endonuclease Chain A"/>
    <property type="match status" value="3"/>
</dbReference>
<keyword evidence="5" id="KW-1185">Reference proteome</keyword>
<organism evidence="4 5">
    <name type="scientific">Agrilutibacter niabensis</name>
    <dbReference type="NCBI Taxonomy" id="380628"/>
    <lineage>
        <taxon>Bacteria</taxon>
        <taxon>Pseudomonadati</taxon>
        <taxon>Pseudomonadota</taxon>
        <taxon>Gammaproteobacteria</taxon>
        <taxon>Lysobacterales</taxon>
        <taxon>Lysobacteraceae</taxon>
        <taxon>Agrilutibacter</taxon>
    </lineage>
</organism>
<evidence type="ECO:0000313" key="4">
    <source>
        <dbReference type="EMBL" id="MDR7100151.1"/>
    </source>
</evidence>
<dbReference type="PANTHER" id="PTHR21248">
    <property type="entry name" value="CARDIOLIPIN SYNTHASE"/>
    <property type="match status" value="1"/>
</dbReference>
<dbReference type="PROSITE" id="PS51257">
    <property type="entry name" value="PROKAR_LIPOPROTEIN"/>
    <property type="match status" value="1"/>
</dbReference>
<dbReference type="CDD" id="cd09111">
    <property type="entry name" value="PLDc_ymdC_like_1"/>
    <property type="match status" value="1"/>
</dbReference>
<feature type="compositionally biased region" description="Low complexity" evidence="1">
    <location>
        <begin position="443"/>
        <end position="464"/>
    </location>
</feature>
<reference evidence="4 5" key="1">
    <citation type="submission" date="2023-07" db="EMBL/GenBank/DDBJ databases">
        <title>Sorghum-associated microbial communities from plants grown in Nebraska, USA.</title>
        <authorList>
            <person name="Schachtman D."/>
        </authorList>
    </citation>
    <scope>NUCLEOTIDE SEQUENCE [LARGE SCALE GENOMIC DNA]</scope>
    <source>
        <strain evidence="4 5">BE187</strain>
    </source>
</reference>